<dbReference type="Gene3D" id="1.25.40.10">
    <property type="entry name" value="Tetratricopeptide repeat domain"/>
    <property type="match status" value="1"/>
</dbReference>
<feature type="region of interest" description="Disordered" evidence="1">
    <location>
        <begin position="1"/>
        <end position="77"/>
    </location>
</feature>
<organism evidence="3">
    <name type="scientific">uncultured Pleomorphomonas sp</name>
    <dbReference type="NCBI Taxonomy" id="442121"/>
    <lineage>
        <taxon>Bacteria</taxon>
        <taxon>Pseudomonadati</taxon>
        <taxon>Pseudomonadota</taxon>
        <taxon>Alphaproteobacteria</taxon>
        <taxon>Hyphomicrobiales</taxon>
        <taxon>Pleomorphomonadaceae</taxon>
        <taxon>Pleomorphomonas</taxon>
        <taxon>environmental samples</taxon>
    </lineage>
</organism>
<dbReference type="EMBL" id="FMJD01000008">
    <property type="protein sequence ID" value="SCM77213.1"/>
    <property type="molecule type" value="Genomic_DNA"/>
</dbReference>
<dbReference type="InterPro" id="IPR036365">
    <property type="entry name" value="PGBD-like_sf"/>
</dbReference>
<dbReference type="SUPFAM" id="SSF47090">
    <property type="entry name" value="PGBD-like"/>
    <property type="match status" value="1"/>
</dbReference>
<dbReference type="InterPro" id="IPR036366">
    <property type="entry name" value="PGBDSf"/>
</dbReference>
<dbReference type="SUPFAM" id="SSF81901">
    <property type="entry name" value="HCP-like"/>
    <property type="match status" value="1"/>
</dbReference>
<accession>A0A212LI27</accession>
<evidence type="ECO:0000313" key="3">
    <source>
        <dbReference type="EMBL" id="SCM77213.1"/>
    </source>
</evidence>
<feature type="compositionally biased region" description="Basic and acidic residues" evidence="1">
    <location>
        <begin position="50"/>
        <end position="66"/>
    </location>
</feature>
<feature type="compositionally biased region" description="Low complexity" evidence="1">
    <location>
        <begin position="674"/>
        <end position="704"/>
    </location>
</feature>
<protein>
    <submittedName>
        <fullName evidence="3">Putative Peptidoglycan-binding domain 1 protein</fullName>
    </submittedName>
</protein>
<dbReference type="InterPro" id="IPR011990">
    <property type="entry name" value="TPR-like_helical_dom_sf"/>
</dbReference>
<dbReference type="Pfam" id="PF01471">
    <property type="entry name" value="PG_binding_1"/>
    <property type="match status" value="1"/>
</dbReference>
<gene>
    <name evidence="3" type="ORF">KL86PLE_41018</name>
</gene>
<dbReference type="InterPro" id="IPR006597">
    <property type="entry name" value="Sel1-like"/>
</dbReference>
<dbReference type="PANTHER" id="PTHR11102:SF160">
    <property type="entry name" value="ERAD-ASSOCIATED E3 UBIQUITIN-PROTEIN LIGASE COMPONENT HRD3"/>
    <property type="match status" value="1"/>
</dbReference>
<feature type="compositionally biased region" description="Basic and acidic residues" evidence="1">
    <location>
        <begin position="32"/>
        <end position="42"/>
    </location>
</feature>
<name>A0A212LI27_9HYPH</name>
<feature type="compositionally biased region" description="Polar residues" evidence="1">
    <location>
        <begin position="837"/>
        <end position="849"/>
    </location>
</feature>
<evidence type="ECO:0000259" key="2">
    <source>
        <dbReference type="Pfam" id="PF01471"/>
    </source>
</evidence>
<dbReference type="InterPro" id="IPR050767">
    <property type="entry name" value="Sel1_AlgK"/>
</dbReference>
<dbReference type="SMART" id="SM00671">
    <property type="entry name" value="SEL1"/>
    <property type="match status" value="4"/>
</dbReference>
<dbReference type="Pfam" id="PF08238">
    <property type="entry name" value="Sel1"/>
    <property type="match status" value="4"/>
</dbReference>
<feature type="domain" description="Peptidoglycan binding-like" evidence="2">
    <location>
        <begin position="1118"/>
        <end position="1166"/>
    </location>
</feature>
<reference evidence="3" key="1">
    <citation type="submission" date="2016-08" db="EMBL/GenBank/DDBJ databases">
        <authorList>
            <person name="Seilhamer J.J."/>
        </authorList>
    </citation>
    <scope>NUCLEOTIDE SEQUENCE</scope>
    <source>
        <strain evidence="3">86</strain>
    </source>
</reference>
<proteinExistence type="predicted"/>
<evidence type="ECO:0000256" key="1">
    <source>
        <dbReference type="SAM" id="MobiDB-lite"/>
    </source>
</evidence>
<sequence length="1171" mass="123020">MASRATSRLGGGMDGASQYDREPAGFDDYGSEGDRQGGDPVDRILTSLDRLGERIRTLSPAEERRPVRPVPRASEPDDLQRAIDQISRKRDALAPARHGRRGEADVAELGARVRALSQEMSGDRRRTPVPGEGLATEMADLRAEVERLVEASSGRSLESAFDTLVARLDDIRASVDNPRVVGDLVQRLAEIRRLIATLPSGEQVGVITARLDRLAERLDQGLGDQRVLGDFGRSLSDLAAAVAQLDKREVIAAIERRLDDVAGSLRAIERDVGDFARWQDGLERQNATLSQVAQRSEQLPRFAHELERQSASIERIARSTDELPRLAEEIDGLRLSLDRPGVALDAAAIRALDERFAELGRSLEAQLRPAAGGGLPADLAAALSRIETKLAEPATGGRISEIEDRIAVLTRSVADIDFATGKDVAALENAVERLREDVLAAAGRPDAGLAADVRTLVERIDRLDAPSIGAAAFDRLESRIADIAARLETRPNEIAALADALERLDATMSNSLSVDAIADRVAAVAGRHGDDAPARLAGVEAGINRLGEDLRADAERDRGLLLAIGQTVERLALREVGEDRAHAVAAEPKAPPPAKDNWEEIQEALTRRMPPVADEGDDLPRIFGRKSPPTPRVEPQLGKPEPAKADEPALPPGFDVNKPLEPGSGKPRLPNSMPPTDRTAAPEAARAPTKADFIAAARRAAQAAGSGVPGETAKDEEPAGGKPRFALPKFRFNRRKAAMAAAVVLIALGLAKIANDTVNRLSASGEPPAEAVSSSEPTAAAAPAPEAPATETPAIETPAPAEPAPAAEPSAAATPSPMSEAAPSLEPPASAEMPASQTAMPSDGFSQTPPALPTDGFAPVPAVTSAPPVSPEAATEAPAAPVASAAPALPNAIGPKALRDAAAGGDPLAAVEVASRFADGRGVPQDFAAAVDWYRRAAEAGLAPAQYRLGSLYEKGTGTPRDAKTAAQWYAKAAALGNAKAMHNLAVINAEGSLGAPDYAMAAKWFQEAADRGIRDSQFNLGILYARGLGVPRDLATSYKWFALAATAGDADSAKKRDDIAQVLSKEDLARARLAVETWVAKPLDPKAEEVPPADAAWTAAPEHTASVDTSRTIARTQAILSSLGFDAGPPDGKMGRKTRDAIAAFQTAKGLPATGEIDKALVDALGMPAI</sequence>
<feature type="compositionally biased region" description="Low complexity" evidence="1">
    <location>
        <begin position="762"/>
        <end position="836"/>
    </location>
</feature>
<feature type="region of interest" description="Disordered" evidence="1">
    <location>
        <begin position="608"/>
        <end position="725"/>
    </location>
</feature>
<feature type="region of interest" description="Disordered" evidence="1">
    <location>
        <begin position="762"/>
        <end position="878"/>
    </location>
</feature>
<dbReference type="InterPro" id="IPR002477">
    <property type="entry name" value="Peptidoglycan-bd-like"/>
</dbReference>
<feature type="compositionally biased region" description="Low complexity" evidence="1">
    <location>
        <begin position="858"/>
        <end position="878"/>
    </location>
</feature>
<dbReference type="Gene3D" id="1.10.101.10">
    <property type="entry name" value="PGBD-like superfamily/PGBD"/>
    <property type="match status" value="1"/>
</dbReference>
<dbReference type="PANTHER" id="PTHR11102">
    <property type="entry name" value="SEL-1-LIKE PROTEIN"/>
    <property type="match status" value="1"/>
</dbReference>
<dbReference type="AlphaFoldDB" id="A0A212LI27"/>